<keyword evidence="1" id="KW-0732">Signal</keyword>
<dbReference type="Proteomes" id="UP001499924">
    <property type="component" value="Unassembled WGS sequence"/>
</dbReference>
<keyword evidence="3" id="KW-1185">Reference proteome</keyword>
<protein>
    <recommendedName>
        <fullName evidence="4">Excalibur calcium-binding domain-containing protein</fullName>
    </recommendedName>
</protein>
<reference evidence="3" key="1">
    <citation type="journal article" date="2019" name="Int. J. Syst. Evol. Microbiol.">
        <title>The Global Catalogue of Microorganisms (GCM) 10K type strain sequencing project: providing services to taxonomists for standard genome sequencing and annotation.</title>
        <authorList>
            <consortium name="The Broad Institute Genomics Platform"/>
            <consortium name="The Broad Institute Genome Sequencing Center for Infectious Disease"/>
            <person name="Wu L."/>
            <person name="Ma J."/>
        </authorList>
    </citation>
    <scope>NUCLEOTIDE SEQUENCE [LARGE SCALE GENOMIC DNA]</scope>
    <source>
        <strain evidence="3">JCM 15614</strain>
    </source>
</reference>
<feature type="chain" id="PRO_5046810348" description="Excalibur calcium-binding domain-containing protein" evidence="1">
    <location>
        <begin position="27"/>
        <end position="68"/>
    </location>
</feature>
<sequence>MRIRHAFAVTTVTAGLLLLMPSAANAAPASAGTFGQHVRTCAQDMGFSGTHNPGMHRGAAGWDGAACG</sequence>
<name>A0ABP6P1F9_9ACTN</name>
<feature type="signal peptide" evidence="1">
    <location>
        <begin position="1"/>
        <end position="26"/>
    </location>
</feature>
<accession>A0ABP6P1F9</accession>
<evidence type="ECO:0000313" key="3">
    <source>
        <dbReference type="Proteomes" id="UP001499924"/>
    </source>
</evidence>
<evidence type="ECO:0008006" key="4">
    <source>
        <dbReference type="Google" id="ProtNLM"/>
    </source>
</evidence>
<gene>
    <name evidence="2" type="ORF">GCM10010531_15630</name>
</gene>
<organism evidence="2 3">
    <name type="scientific">Blastococcus jejuensis</name>
    <dbReference type="NCBI Taxonomy" id="351224"/>
    <lineage>
        <taxon>Bacteria</taxon>
        <taxon>Bacillati</taxon>
        <taxon>Actinomycetota</taxon>
        <taxon>Actinomycetes</taxon>
        <taxon>Geodermatophilales</taxon>
        <taxon>Geodermatophilaceae</taxon>
        <taxon>Blastococcus</taxon>
    </lineage>
</organism>
<evidence type="ECO:0000313" key="2">
    <source>
        <dbReference type="EMBL" id="GAA3164304.1"/>
    </source>
</evidence>
<comment type="caution">
    <text evidence="2">The sequence shown here is derived from an EMBL/GenBank/DDBJ whole genome shotgun (WGS) entry which is preliminary data.</text>
</comment>
<evidence type="ECO:0000256" key="1">
    <source>
        <dbReference type="SAM" id="SignalP"/>
    </source>
</evidence>
<proteinExistence type="predicted"/>
<dbReference type="EMBL" id="BAAAVV010000003">
    <property type="protein sequence ID" value="GAA3164304.1"/>
    <property type="molecule type" value="Genomic_DNA"/>
</dbReference>